<name>A0A6N7QTF5_9GAMM</name>
<dbReference type="Proteomes" id="UP000433788">
    <property type="component" value="Unassembled WGS sequence"/>
</dbReference>
<feature type="transmembrane region" description="Helical" evidence="8">
    <location>
        <begin position="260"/>
        <end position="278"/>
    </location>
</feature>
<feature type="transmembrane region" description="Helical" evidence="8">
    <location>
        <begin position="112"/>
        <end position="130"/>
    </location>
</feature>
<dbReference type="PANTHER" id="PTHR22911:SF130">
    <property type="entry name" value="BIOTIN TRANSPORTER"/>
    <property type="match status" value="1"/>
</dbReference>
<dbReference type="SUPFAM" id="SSF103481">
    <property type="entry name" value="Multidrug resistance efflux transporter EmrE"/>
    <property type="match status" value="2"/>
</dbReference>
<comment type="subcellular location">
    <subcellularLocation>
        <location evidence="1">Cell membrane</location>
        <topology evidence="1">Multi-pass membrane protein</topology>
    </subcellularLocation>
</comment>
<keyword evidence="4 8" id="KW-0812">Transmembrane</keyword>
<feature type="transmembrane region" description="Helical" evidence="8">
    <location>
        <begin position="205"/>
        <end position="223"/>
    </location>
</feature>
<dbReference type="RefSeq" id="WP_153719729.1">
    <property type="nucleotide sequence ID" value="NZ_WJPP01000004.1"/>
</dbReference>
<protein>
    <submittedName>
        <fullName evidence="10">EamA family transporter</fullName>
    </submittedName>
</protein>
<feature type="transmembrane region" description="Helical" evidence="8">
    <location>
        <begin position="79"/>
        <end position="100"/>
    </location>
</feature>
<evidence type="ECO:0000256" key="6">
    <source>
        <dbReference type="ARBA" id="ARBA00022989"/>
    </source>
</evidence>
<comment type="caution">
    <text evidence="10">The sequence shown here is derived from an EMBL/GenBank/DDBJ whole genome shotgun (WGS) entry which is preliminary data.</text>
</comment>
<feature type="transmembrane region" description="Helical" evidence="8">
    <location>
        <begin position="235"/>
        <end position="254"/>
    </location>
</feature>
<evidence type="ECO:0000313" key="11">
    <source>
        <dbReference type="Proteomes" id="UP000433788"/>
    </source>
</evidence>
<keyword evidence="6 8" id="KW-1133">Transmembrane helix</keyword>
<dbReference type="InterPro" id="IPR037185">
    <property type="entry name" value="EmrE-like"/>
</dbReference>
<accession>A0A6N7QTF5</accession>
<evidence type="ECO:0000256" key="5">
    <source>
        <dbReference type="ARBA" id="ARBA00022737"/>
    </source>
</evidence>
<evidence type="ECO:0000313" key="10">
    <source>
        <dbReference type="EMBL" id="MRH78689.1"/>
    </source>
</evidence>
<evidence type="ECO:0000256" key="1">
    <source>
        <dbReference type="ARBA" id="ARBA00004651"/>
    </source>
</evidence>
<dbReference type="NCBIfam" id="TIGR00950">
    <property type="entry name" value="2A78"/>
    <property type="match status" value="1"/>
</dbReference>
<reference evidence="10 11" key="1">
    <citation type="submission" date="2019-11" db="EMBL/GenBank/DDBJ databases">
        <authorList>
            <person name="Zhang X.Y."/>
        </authorList>
    </citation>
    <scope>NUCLEOTIDE SEQUENCE [LARGE SCALE GENOMIC DNA]</scope>
    <source>
        <strain evidence="10 11">C176</strain>
    </source>
</reference>
<feature type="domain" description="EamA" evidence="9">
    <location>
        <begin position="4"/>
        <end position="127"/>
    </location>
</feature>
<evidence type="ECO:0000256" key="7">
    <source>
        <dbReference type="ARBA" id="ARBA00023136"/>
    </source>
</evidence>
<keyword evidence="5" id="KW-0677">Repeat</keyword>
<dbReference type="Pfam" id="PF00892">
    <property type="entry name" value="EamA"/>
    <property type="match status" value="2"/>
</dbReference>
<dbReference type="PANTHER" id="PTHR22911">
    <property type="entry name" value="ACYL-MALONYL CONDENSING ENZYME-RELATED"/>
    <property type="match status" value="1"/>
</dbReference>
<keyword evidence="3" id="KW-1003">Cell membrane</keyword>
<dbReference type="InterPro" id="IPR000620">
    <property type="entry name" value="EamA_dom"/>
</dbReference>
<keyword evidence="11" id="KW-1185">Reference proteome</keyword>
<evidence type="ECO:0000256" key="8">
    <source>
        <dbReference type="SAM" id="Phobius"/>
    </source>
</evidence>
<organism evidence="10 11">
    <name type="scientific">Spiribacter salilacus</name>
    <dbReference type="NCBI Taxonomy" id="2664894"/>
    <lineage>
        <taxon>Bacteria</taxon>
        <taxon>Pseudomonadati</taxon>
        <taxon>Pseudomonadota</taxon>
        <taxon>Gammaproteobacteria</taxon>
        <taxon>Chromatiales</taxon>
        <taxon>Ectothiorhodospiraceae</taxon>
        <taxon>Spiribacter</taxon>
    </lineage>
</organism>
<dbReference type="EMBL" id="WJPP01000004">
    <property type="protein sequence ID" value="MRH78689.1"/>
    <property type="molecule type" value="Genomic_DNA"/>
</dbReference>
<dbReference type="AlphaFoldDB" id="A0A6N7QTF5"/>
<dbReference type="InterPro" id="IPR004779">
    <property type="entry name" value="CO/AA/NH_transpt"/>
</dbReference>
<dbReference type="GO" id="GO:0005886">
    <property type="term" value="C:plasma membrane"/>
    <property type="evidence" value="ECO:0007669"/>
    <property type="project" value="UniProtKB-SubCell"/>
</dbReference>
<feature type="transmembrane region" description="Helical" evidence="8">
    <location>
        <begin position="174"/>
        <end position="193"/>
    </location>
</feature>
<sequence length="287" mass="31523">MNYLIFVTLLWAFSFSLIGEYLAGHVDSDFAVLSRVILAGLLFLPLTKFRGLPRTLISGVTLVGVLQFGVTYLCLYRAFGYLSVPEILLFTITTPIYVALIDDSLFRRFSPVSLLAALIAVGGAAVIRYDGITEDFFIGFVLIQLANFAFAAGQVGYKHLLRKHPNTGPAYHHFFYFYIGALLIAGPSFFIFGNTQMMPTTLTQWGVLLWLGIAASGAGLYFWNQGARRVDAGTLAVMNNALVPAGLIVNLVIWNRDVDLLRLALGGAIIGGSLWVNARFRLRTSPQ</sequence>
<gene>
    <name evidence="10" type="ORF">GH984_08215</name>
</gene>
<evidence type="ECO:0000259" key="9">
    <source>
        <dbReference type="Pfam" id="PF00892"/>
    </source>
</evidence>
<keyword evidence="2" id="KW-0813">Transport</keyword>
<evidence type="ECO:0000256" key="2">
    <source>
        <dbReference type="ARBA" id="ARBA00022448"/>
    </source>
</evidence>
<keyword evidence="7 8" id="KW-0472">Membrane</keyword>
<evidence type="ECO:0000256" key="4">
    <source>
        <dbReference type="ARBA" id="ARBA00022692"/>
    </source>
</evidence>
<feature type="transmembrane region" description="Helical" evidence="8">
    <location>
        <begin position="136"/>
        <end position="153"/>
    </location>
</feature>
<feature type="transmembrane region" description="Helical" evidence="8">
    <location>
        <begin position="55"/>
        <end position="73"/>
    </location>
</feature>
<evidence type="ECO:0000256" key="3">
    <source>
        <dbReference type="ARBA" id="ARBA00022475"/>
    </source>
</evidence>
<proteinExistence type="predicted"/>
<feature type="domain" description="EamA" evidence="9">
    <location>
        <begin position="138"/>
        <end position="277"/>
    </location>
</feature>